<organism evidence="3">
    <name type="scientific">Ixodes ricinus</name>
    <name type="common">Common tick</name>
    <name type="synonym">Acarus ricinus</name>
    <dbReference type="NCBI Taxonomy" id="34613"/>
    <lineage>
        <taxon>Eukaryota</taxon>
        <taxon>Metazoa</taxon>
        <taxon>Ecdysozoa</taxon>
        <taxon>Arthropoda</taxon>
        <taxon>Chelicerata</taxon>
        <taxon>Arachnida</taxon>
        <taxon>Acari</taxon>
        <taxon>Parasitiformes</taxon>
        <taxon>Ixodida</taxon>
        <taxon>Ixodoidea</taxon>
        <taxon>Ixodidae</taxon>
        <taxon>Ixodinae</taxon>
        <taxon>Ixodes</taxon>
    </lineage>
</organism>
<feature type="signal peptide" evidence="2">
    <location>
        <begin position="1"/>
        <end position="23"/>
    </location>
</feature>
<evidence type="ECO:0000256" key="2">
    <source>
        <dbReference type="SAM" id="SignalP"/>
    </source>
</evidence>
<feature type="region of interest" description="Disordered" evidence="1">
    <location>
        <begin position="24"/>
        <end position="48"/>
    </location>
</feature>
<protein>
    <submittedName>
        <fullName evidence="3">Putative ixodegrin protein</fullName>
    </submittedName>
</protein>
<evidence type="ECO:0000313" key="3">
    <source>
        <dbReference type="EMBL" id="JAA71415.1"/>
    </source>
</evidence>
<sequence length="82" mass="8723">MNAFIAALVSCLLLTTLVNTVSSQPMQNEDDSPANPNAEGKPCSENNECGPGECCRDSVQGGDMVTRICQKTECPAMAEEKK</sequence>
<feature type="chain" id="PRO_5005518000" evidence="2">
    <location>
        <begin position="24"/>
        <end position="82"/>
    </location>
</feature>
<keyword evidence="2" id="KW-0732">Signal</keyword>
<accession>A0A0K8RJZ0</accession>
<evidence type="ECO:0000256" key="1">
    <source>
        <dbReference type="SAM" id="MobiDB-lite"/>
    </source>
</evidence>
<dbReference type="AlphaFoldDB" id="A0A0K8RJZ0"/>
<reference evidence="3" key="1">
    <citation type="submission" date="2012-12" db="EMBL/GenBank/DDBJ databases">
        <title>Identification and characterization of a phenylalanine ammonia-lyase gene family in Isatis indigotica Fort.</title>
        <authorList>
            <person name="Liu Q."/>
            <person name="Chen J."/>
            <person name="Zhou X."/>
            <person name="Di P."/>
            <person name="Xiao Y."/>
            <person name="Xuan H."/>
            <person name="Zhang L."/>
            <person name="Chen W."/>
        </authorList>
    </citation>
    <scope>NUCLEOTIDE SEQUENCE</scope>
    <source>
        <tissue evidence="3">Salivary gland</tissue>
    </source>
</reference>
<dbReference type="EMBL" id="GADI01002393">
    <property type="protein sequence ID" value="JAA71415.1"/>
    <property type="molecule type" value="mRNA"/>
</dbReference>
<proteinExistence type="evidence at transcript level"/>
<name>A0A0K8RJZ0_IXORI</name>